<feature type="compositionally biased region" description="Basic and acidic residues" evidence="1">
    <location>
        <begin position="115"/>
        <end position="124"/>
    </location>
</feature>
<reference evidence="4" key="2">
    <citation type="submission" date="2019-09" db="UniProtKB">
        <authorList>
            <consortium name="WormBaseParasite"/>
        </authorList>
    </citation>
    <scope>IDENTIFICATION</scope>
</reference>
<dbReference type="Proteomes" id="UP000050761">
    <property type="component" value="Unassembled WGS sequence"/>
</dbReference>
<accession>A0A3P8A3S5</accession>
<dbReference type="AlphaFoldDB" id="A0A3P8A3S5"/>
<evidence type="ECO:0000256" key="1">
    <source>
        <dbReference type="SAM" id="MobiDB-lite"/>
    </source>
</evidence>
<gene>
    <name evidence="2" type="ORF">HPBE_LOCUS12179</name>
</gene>
<evidence type="ECO:0000313" key="4">
    <source>
        <dbReference type="WBParaSite" id="HPBE_0001217801-mRNA-1"/>
    </source>
</evidence>
<evidence type="ECO:0000313" key="3">
    <source>
        <dbReference type="Proteomes" id="UP000050761"/>
    </source>
</evidence>
<reference evidence="2 3" key="1">
    <citation type="submission" date="2018-11" db="EMBL/GenBank/DDBJ databases">
        <authorList>
            <consortium name="Pathogen Informatics"/>
        </authorList>
    </citation>
    <scope>NUCLEOTIDE SEQUENCE [LARGE SCALE GENOMIC DNA]</scope>
</reference>
<keyword evidence="3" id="KW-1185">Reference proteome</keyword>
<proteinExistence type="predicted"/>
<sequence>MGSPTISRAAVPVKTAEGSPMHIIGLFKENFTIFDRHQRVTTGQGNCYVTEATDLLGLECRRLNESEKKYGQIEKEGLGSVSENAVSIITKRTISSRKLFAEEDPITIVSADHTNNSEHGEKLPHGRAIQPPPRG</sequence>
<feature type="region of interest" description="Disordered" evidence="1">
    <location>
        <begin position="111"/>
        <end position="135"/>
    </location>
</feature>
<organism evidence="2">
    <name type="scientific">Heligmosomoides polygyrus</name>
    <name type="common">Parasitic roundworm</name>
    <dbReference type="NCBI Taxonomy" id="6339"/>
    <lineage>
        <taxon>Eukaryota</taxon>
        <taxon>Metazoa</taxon>
        <taxon>Ecdysozoa</taxon>
        <taxon>Nematoda</taxon>
        <taxon>Chromadorea</taxon>
        <taxon>Rhabditida</taxon>
        <taxon>Rhabditina</taxon>
        <taxon>Rhabditomorpha</taxon>
        <taxon>Strongyloidea</taxon>
        <taxon>Heligmosomidae</taxon>
        <taxon>Heligmosomoides</taxon>
    </lineage>
</organism>
<dbReference type="WBParaSite" id="HPBE_0001217801-mRNA-1">
    <property type="protein sequence ID" value="HPBE_0001217801-mRNA-1"/>
    <property type="gene ID" value="HPBE_0001217801"/>
</dbReference>
<evidence type="ECO:0000313" key="2">
    <source>
        <dbReference type="EMBL" id="VDO91197.1"/>
    </source>
</evidence>
<dbReference type="EMBL" id="UZAH01027388">
    <property type="protein sequence ID" value="VDO91197.1"/>
    <property type="molecule type" value="Genomic_DNA"/>
</dbReference>
<name>A0A3P8A3S5_HELPZ</name>
<protein>
    <submittedName>
        <fullName evidence="4">TAXi_C domain-containing protein</fullName>
    </submittedName>
</protein>